<keyword evidence="5" id="KW-0732">Signal</keyword>
<dbReference type="GO" id="GO:0005576">
    <property type="term" value="C:extracellular region"/>
    <property type="evidence" value="ECO:0007669"/>
    <property type="project" value="UniProtKB-SubCell"/>
</dbReference>
<keyword evidence="2" id="KW-0964">Secreted</keyword>
<evidence type="ECO:0000256" key="4">
    <source>
        <dbReference type="ARBA" id="ARBA00022617"/>
    </source>
</evidence>
<dbReference type="GO" id="GO:0006979">
    <property type="term" value="P:response to oxidative stress"/>
    <property type="evidence" value="ECO:0007669"/>
    <property type="project" value="InterPro"/>
</dbReference>
<keyword evidence="6" id="KW-0560">Oxidoreductase</keyword>
<dbReference type="CDD" id="cd09823">
    <property type="entry name" value="peroxinectin_like"/>
    <property type="match status" value="1"/>
</dbReference>
<keyword evidence="8" id="KW-1185">Reference proteome</keyword>
<keyword evidence="7" id="KW-0408">Iron</keyword>
<dbReference type="PRINTS" id="PR00457">
    <property type="entry name" value="ANPEROXIDASE"/>
</dbReference>
<dbReference type="FunFam" id="1.10.640.10:FF:000003">
    <property type="entry name" value="chorion peroxidase"/>
    <property type="match status" value="1"/>
</dbReference>
<dbReference type="Gene3D" id="1.10.640.10">
    <property type="entry name" value="Haem peroxidase domain superfamily, animal type"/>
    <property type="match status" value="1"/>
</dbReference>
<keyword evidence="4" id="KW-0349">Heme</keyword>
<dbReference type="PANTHER" id="PTHR11475">
    <property type="entry name" value="OXIDASE/PEROXIDASE"/>
    <property type="match status" value="1"/>
</dbReference>
<accession>A0A6J2YMJ9</accession>
<evidence type="ECO:0000313" key="8">
    <source>
        <dbReference type="Proteomes" id="UP000504635"/>
    </source>
</evidence>
<dbReference type="GO" id="GO:0020037">
    <property type="term" value="F:heme binding"/>
    <property type="evidence" value="ECO:0007669"/>
    <property type="project" value="InterPro"/>
</dbReference>
<evidence type="ECO:0000256" key="2">
    <source>
        <dbReference type="ARBA" id="ARBA00022525"/>
    </source>
</evidence>
<dbReference type="SUPFAM" id="SSF48113">
    <property type="entry name" value="Heme-dependent peroxidases"/>
    <property type="match status" value="1"/>
</dbReference>
<dbReference type="GeneID" id="115888750"/>
<keyword evidence="4" id="KW-0479">Metal-binding</keyword>
<protein>
    <submittedName>
        <fullName evidence="9">Peroxidase-like isoform X1</fullName>
    </submittedName>
</protein>
<sequence>MLSKVVAMKMHSMKLAMPLLGVLLWVLSIHAGIFSDASNQRLLSNFEGFFEDSEENSIVKRENKVEEVLKDITKKDLNHTVNFAIDIVGFMKRLENNLLWANIKVTDGTPSHGMLISFGPEPEAVERGKDALVALKATNQLMHMFCDKITKASSKPLSSKDCAKIMSRFSFQGTALDHACDLLSLPCKKEEYNSPYRSLNGSCNNIVKGHKGESFTGFSRLLYADYSDGTHGQRRSVTKKVLPNPRVVVSSLVRYNGKPSNKFTLALMQWSQFIEHDLSRSATAVAIHTDHSIECCSEEGETLSPRYIHPFCSPIYVTNDKDYSKQGVRCLNFVRSIPAIRSDCTFGASDQVNQATHYLDGSQIYGSTDQKSAELRAFKDGKLATTTYEGHSFLPLSKDPTHDCQIFSKNSVCFNSGDARVNFQPQLALMHTLWYREHNRVADMLAKVNPSWNDETLFQETRRIIIAEIQKITYDEWVPAVLGKSESAKMSANAYNKLTEATVSNSFATAAMRSIKSLSDGKPKLYDEDRQTNESIFMRNYFHNPAVLRQAGVADSLIRGLATQPSQKLDIYFADDLINKLYTNGHYGFDVLSFDVQRGRDHGLPGYNNFRAFCGLKKAKTFSGFKDVISPENVATLSHVYASPHDVDLIIGGLLEKPKKDALFGPTFSCIVNEQMARTRKGDRYFYDNNKQPKPFTKDQLAQIKRATLARIMCDNGDDIKKMQLKVFEHVGTSNPLLDCSSDEIPKLDLAYWAMLENTQPETRAI</sequence>
<evidence type="ECO:0000256" key="5">
    <source>
        <dbReference type="ARBA" id="ARBA00022729"/>
    </source>
</evidence>
<dbReference type="InParanoid" id="A0A6J2YMJ9"/>
<name>A0A6J2YMJ9_SITOR</name>
<organism evidence="8 9">
    <name type="scientific">Sitophilus oryzae</name>
    <name type="common">Rice weevil</name>
    <name type="synonym">Curculio oryzae</name>
    <dbReference type="NCBI Taxonomy" id="7048"/>
    <lineage>
        <taxon>Eukaryota</taxon>
        <taxon>Metazoa</taxon>
        <taxon>Ecdysozoa</taxon>
        <taxon>Arthropoda</taxon>
        <taxon>Hexapoda</taxon>
        <taxon>Insecta</taxon>
        <taxon>Pterygota</taxon>
        <taxon>Neoptera</taxon>
        <taxon>Endopterygota</taxon>
        <taxon>Coleoptera</taxon>
        <taxon>Polyphaga</taxon>
        <taxon>Cucujiformia</taxon>
        <taxon>Curculionidae</taxon>
        <taxon>Dryophthorinae</taxon>
        <taxon>Sitophilus</taxon>
    </lineage>
</organism>
<dbReference type="AlphaFoldDB" id="A0A6J2YMJ9"/>
<evidence type="ECO:0000313" key="9">
    <source>
        <dbReference type="RefSeq" id="XP_030764444.1"/>
    </source>
</evidence>
<evidence type="ECO:0000256" key="7">
    <source>
        <dbReference type="ARBA" id="ARBA00023004"/>
    </source>
</evidence>
<proteinExistence type="predicted"/>
<dbReference type="Proteomes" id="UP000504635">
    <property type="component" value="Unplaced"/>
</dbReference>
<dbReference type="InterPro" id="IPR037120">
    <property type="entry name" value="Haem_peroxidase_sf_animal"/>
</dbReference>
<dbReference type="GO" id="GO:0022412">
    <property type="term" value="P:cellular process involved in reproduction in multicellular organism"/>
    <property type="evidence" value="ECO:0007669"/>
    <property type="project" value="UniProtKB-ARBA"/>
</dbReference>
<dbReference type="PROSITE" id="PS50292">
    <property type="entry name" value="PEROXIDASE_3"/>
    <property type="match status" value="1"/>
</dbReference>
<dbReference type="GO" id="GO:0004601">
    <property type="term" value="F:peroxidase activity"/>
    <property type="evidence" value="ECO:0007669"/>
    <property type="project" value="UniProtKB-KW"/>
</dbReference>
<dbReference type="KEGG" id="soy:115888750"/>
<gene>
    <name evidence="9" type="primary">LOC115888750</name>
</gene>
<dbReference type="InterPro" id="IPR019791">
    <property type="entry name" value="Haem_peroxidase_animal"/>
</dbReference>
<dbReference type="OrthoDB" id="823504at2759"/>
<evidence type="ECO:0000256" key="6">
    <source>
        <dbReference type="ARBA" id="ARBA00023002"/>
    </source>
</evidence>
<reference evidence="9" key="1">
    <citation type="submission" date="2025-08" db="UniProtKB">
        <authorList>
            <consortium name="RefSeq"/>
        </authorList>
    </citation>
    <scope>IDENTIFICATION</scope>
    <source>
        <tissue evidence="9">Gonads</tissue>
    </source>
</reference>
<dbReference type="InterPro" id="IPR010255">
    <property type="entry name" value="Haem_peroxidase_sf"/>
</dbReference>
<evidence type="ECO:0000256" key="3">
    <source>
        <dbReference type="ARBA" id="ARBA00022559"/>
    </source>
</evidence>
<keyword evidence="3" id="KW-0575">Peroxidase</keyword>
<dbReference type="PANTHER" id="PTHR11475:SF125">
    <property type="entry name" value="GH11385P"/>
    <property type="match status" value="1"/>
</dbReference>
<comment type="subcellular location">
    <subcellularLocation>
        <location evidence="1">Secreted</location>
    </subcellularLocation>
</comment>
<dbReference type="RefSeq" id="XP_030764444.1">
    <property type="nucleotide sequence ID" value="XM_030908584.1"/>
</dbReference>
<dbReference type="Pfam" id="PF03098">
    <property type="entry name" value="An_peroxidase"/>
    <property type="match status" value="1"/>
</dbReference>
<evidence type="ECO:0000256" key="1">
    <source>
        <dbReference type="ARBA" id="ARBA00004613"/>
    </source>
</evidence>